<dbReference type="Proteomes" id="UP000185984">
    <property type="component" value="Unassembled WGS sequence"/>
</dbReference>
<protein>
    <submittedName>
        <fullName evidence="3">Uncharacterized protein</fullName>
    </submittedName>
</protein>
<feature type="compositionally biased region" description="Polar residues" evidence="1">
    <location>
        <begin position="64"/>
        <end position="87"/>
    </location>
</feature>
<comment type="caution">
    <text evidence="3">The sequence shown here is derived from an EMBL/GenBank/DDBJ whole genome shotgun (WGS) entry which is preliminary data.</text>
</comment>
<keyword evidence="2" id="KW-1133">Transmembrane helix</keyword>
<dbReference type="EMBL" id="MRCC01000005">
    <property type="protein sequence ID" value="OKH27714.1"/>
    <property type="molecule type" value="Genomic_DNA"/>
</dbReference>
<accession>A0A1U7HVU7</accession>
<evidence type="ECO:0000256" key="1">
    <source>
        <dbReference type="SAM" id="MobiDB-lite"/>
    </source>
</evidence>
<dbReference type="AlphaFoldDB" id="A0A1U7HVU7"/>
<keyword evidence="2" id="KW-0472">Membrane</keyword>
<name>A0A1U7HVU7_9CHRO</name>
<evidence type="ECO:0000313" key="3">
    <source>
        <dbReference type="EMBL" id="OKH27714.1"/>
    </source>
</evidence>
<reference evidence="3 4" key="1">
    <citation type="submission" date="2016-11" db="EMBL/GenBank/DDBJ databases">
        <title>Draft Genome Sequences of Nine Cyanobacterial Strains from Diverse Habitats.</title>
        <authorList>
            <person name="Zhu T."/>
            <person name="Hou S."/>
            <person name="Lu X."/>
            <person name="Hess W.R."/>
        </authorList>
    </citation>
    <scope>NUCLEOTIDE SEQUENCE [LARGE SCALE GENOMIC DNA]</scope>
    <source>
        <strain evidence="3 4">5.2 s.c.1</strain>
    </source>
</reference>
<keyword evidence="4" id="KW-1185">Reference proteome</keyword>
<dbReference type="RefSeq" id="WP_073548802.1">
    <property type="nucleotide sequence ID" value="NZ_CAWMVK010000039.1"/>
</dbReference>
<organism evidence="3 4">
    <name type="scientific">Chroogloeocystis siderophila 5.2 s.c.1</name>
    <dbReference type="NCBI Taxonomy" id="247279"/>
    <lineage>
        <taxon>Bacteria</taxon>
        <taxon>Bacillati</taxon>
        <taxon>Cyanobacteriota</taxon>
        <taxon>Cyanophyceae</taxon>
        <taxon>Oscillatoriophycideae</taxon>
        <taxon>Chroococcales</taxon>
        <taxon>Chroococcaceae</taxon>
        <taxon>Chroogloeocystis</taxon>
    </lineage>
</organism>
<sequence length="134" mass="14277">MPSIPSISQSLSSSIPATTLPQQLAQNTKASLPEWQKAVLTGSIIGVFLFVGLLLTRQQPQYIQASPPQPVAQQEPSPSLETSSSVEPSIRTIEEAPLISSLVSVEQEVSNQNQVSYSPPPSSISQQEAVALII</sequence>
<feature type="region of interest" description="Disordered" evidence="1">
    <location>
        <begin position="64"/>
        <end position="88"/>
    </location>
</feature>
<keyword evidence="2" id="KW-0812">Transmembrane</keyword>
<proteinExistence type="predicted"/>
<evidence type="ECO:0000313" key="4">
    <source>
        <dbReference type="Proteomes" id="UP000185984"/>
    </source>
</evidence>
<gene>
    <name evidence="3" type="ORF">NIES1031_07290</name>
</gene>
<feature type="transmembrane region" description="Helical" evidence="2">
    <location>
        <begin position="38"/>
        <end position="56"/>
    </location>
</feature>
<evidence type="ECO:0000256" key="2">
    <source>
        <dbReference type="SAM" id="Phobius"/>
    </source>
</evidence>